<name>C4V4L0_9FIRM</name>
<evidence type="ECO:0000313" key="8">
    <source>
        <dbReference type="EMBL" id="EEQ48474.1"/>
    </source>
</evidence>
<keyword evidence="2" id="KW-1277">Toxin-antitoxin system</keyword>
<keyword evidence="4" id="KW-0255">Endonuclease</keyword>
<dbReference type="GO" id="GO:0016787">
    <property type="term" value="F:hydrolase activity"/>
    <property type="evidence" value="ECO:0007669"/>
    <property type="project" value="UniProtKB-KW"/>
</dbReference>
<dbReference type="OrthoDB" id="9811409at2"/>
<dbReference type="AlphaFoldDB" id="C4V4L0"/>
<sequence>MRFIELDRLLKKHGWHVVRTKDSHNQYQKEGVAKTLTVPNHSGDIANIIVKNILKGANINR</sequence>
<protein>
    <submittedName>
        <fullName evidence="8">Toxin-antitoxin system, toxin component, HicA family</fullName>
    </submittedName>
</protein>
<evidence type="ECO:0000256" key="4">
    <source>
        <dbReference type="ARBA" id="ARBA00022759"/>
    </source>
</evidence>
<evidence type="ECO:0000256" key="1">
    <source>
        <dbReference type="ARBA" id="ARBA00006620"/>
    </source>
</evidence>
<keyword evidence="5" id="KW-0378">Hydrolase</keyword>
<dbReference type="GO" id="GO:0004519">
    <property type="term" value="F:endonuclease activity"/>
    <property type="evidence" value="ECO:0007669"/>
    <property type="project" value="UniProtKB-KW"/>
</dbReference>
<reference evidence="8 9" key="1">
    <citation type="submission" date="2009-04" db="EMBL/GenBank/DDBJ databases">
        <authorList>
            <person name="Qin X."/>
            <person name="Bachman B."/>
            <person name="Battles P."/>
            <person name="Bell A."/>
            <person name="Bess C."/>
            <person name="Bickham C."/>
            <person name="Chaboub L."/>
            <person name="Chen D."/>
            <person name="Coyle M."/>
            <person name="Deiros D.R."/>
            <person name="Dinh H."/>
            <person name="Forbes L."/>
            <person name="Fowler G."/>
            <person name="Francisco L."/>
            <person name="Fu Q."/>
            <person name="Gubbala S."/>
            <person name="Hale W."/>
            <person name="Han Y."/>
            <person name="Hemphill L."/>
            <person name="Highlander S.K."/>
            <person name="Hirani K."/>
            <person name="Hogues M."/>
            <person name="Jackson L."/>
            <person name="Jakkamsetti A."/>
            <person name="Javaid M."/>
            <person name="Jiang H."/>
            <person name="Korchina V."/>
            <person name="Kovar C."/>
            <person name="Lara F."/>
            <person name="Lee S."/>
            <person name="Mata R."/>
            <person name="Mathew T."/>
            <person name="Moen C."/>
            <person name="Morales K."/>
            <person name="Munidasa M."/>
            <person name="Nazareth L."/>
            <person name="Ngo R."/>
            <person name="Nguyen L."/>
            <person name="Okwuonu G."/>
            <person name="Ongeri F."/>
            <person name="Patil S."/>
            <person name="Petrosino J."/>
            <person name="Pham C."/>
            <person name="Pham P."/>
            <person name="Pu L.-L."/>
            <person name="Puazo M."/>
            <person name="Raj R."/>
            <person name="Reid J."/>
            <person name="Rouhana J."/>
            <person name="Saada N."/>
            <person name="Shang Y."/>
            <person name="Simmons D."/>
            <person name="Thornton R."/>
            <person name="Warren J."/>
            <person name="Weissenberger G."/>
            <person name="Zhang J."/>
            <person name="Zhang L."/>
            <person name="Zhou C."/>
            <person name="Zhu D."/>
            <person name="Muzny D."/>
            <person name="Worley K."/>
            <person name="Gibbs R."/>
        </authorList>
    </citation>
    <scope>NUCLEOTIDE SEQUENCE [LARGE SCALE GENOMIC DNA]</scope>
    <source>
        <strain evidence="8 9">ATCC 43531</strain>
    </source>
</reference>
<evidence type="ECO:0000256" key="3">
    <source>
        <dbReference type="ARBA" id="ARBA00022722"/>
    </source>
</evidence>
<dbReference type="SUPFAM" id="SSF54786">
    <property type="entry name" value="YcfA/nrd intein domain"/>
    <property type="match status" value="1"/>
</dbReference>
<keyword evidence="3" id="KW-0540">Nuclease</keyword>
<dbReference type="InterPro" id="IPR038570">
    <property type="entry name" value="HicA_sf"/>
</dbReference>
<keyword evidence="9" id="KW-1185">Reference proteome</keyword>
<evidence type="ECO:0000256" key="7">
    <source>
        <dbReference type="ARBA" id="ARBA00023016"/>
    </source>
</evidence>
<evidence type="ECO:0000256" key="6">
    <source>
        <dbReference type="ARBA" id="ARBA00022884"/>
    </source>
</evidence>
<dbReference type="GO" id="GO:0003729">
    <property type="term" value="F:mRNA binding"/>
    <property type="evidence" value="ECO:0007669"/>
    <property type="project" value="InterPro"/>
</dbReference>
<proteinExistence type="inferred from homology"/>
<dbReference type="RefSeq" id="WP_006690188.1">
    <property type="nucleotide sequence ID" value="NZ_GG694006.1"/>
</dbReference>
<dbReference type="Proteomes" id="UP000005309">
    <property type="component" value="Unassembled WGS sequence"/>
</dbReference>
<dbReference type="HOGENOM" id="CLU_164851_4_0_9"/>
<comment type="caution">
    <text evidence="8">The sequence shown here is derived from an EMBL/GenBank/DDBJ whole genome shotgun (WGS) entry which is preliminary data.</text>
</comment>
<evidence type="ECO:0000256" key="2">
    <source>
        <dbReference type="ARBA" id="ARBA00022649"/>
    </source>
</evidence>
<dbReference type="InterPro" id="IPR012933">
    <property type="entry name" value="HicA_mRNA_interferase"/>
</dbReference>
<keyword evidence="6" id="KW-0694">RNA-binding</keyword>
<accession>C4V4L0</accession>
<evidence type="ECO:0000313" key="9">
    <source>
        <dbReference type="Proteomes" id="UP000005309"/>
    </source>
</evidence>
<dbReference type="EMBL" id="ACLA01000020">
    <property type="protein sequence ID" value="EEQ48474.1"/>
    <property type="molecule type" value="Genomic_DNA"/>
</dbReference>
<keyword evidence="7" id="KW-0346">Stress response</keyword>
<comment type="similarity">
    <text evidence="1">Belongs to the HicA mRNA interferase family.</text>
</comment>
<dbReference type="Pfam" id="PF07927">
    <property type="entry name" value="HicA_toxin"/>
    <property type="match status" value="1"/>
</dbReference>
<organism evidence="8 9">
    <name type="scientific">Selenomonas flueggei ATCC 43531</name>
    <dbReference type="NCBI Taxonomy" id="638302"/>
    <lineage>
        <taxon>Bacteria</taxon>
        <taxon>Bacillati</taxon>
        <taxon>Bacillota</taxon>
        <taxon>Negativicutes</taxon>
        <taxon>Selenomonadales</taxon>
        <taxon>Selenomonadaceae</taxon>
        <taxon>Selenomonas</taxon>
    </lineage>
</organism>
<dbReference type="STRING" id="638302.HMPREF0908_1454"/>
<gene>
    <name evidence="8" type="ORF">HMPREF0908_1454</name>
</gene>
<dbReference type="Gene3D" id="3.30.920.30">
    <property type="entry name" value="Hypothetical protein"/>
    <property type="match status" value="1"/>
</dbReference>
<evidence type="ECO:0000256" key="5">
    <source>
        <dbReference type="ARBA" id="ARBA00022801"/>
    </source>
</evidence>